<dbReference type="GO" id="GO:0005802">
    <property type="term" value="C:trans-Golgi network"/>
    <property type="evidence" value="ECO:0007669"/>
    <property type="project" value="TreeGrafter"/>
</dbReference>
<evidence type="ECO:0000256" key="1">
    <source>
        <dbReference type="SAM" id="Coils"/>
    </source>
</evidence>
<dbReference type="InterPro" id="IPR038830">
    <property type="entry name" value="CCDC186"/>
</dbReference>
<feature type="coiled-coil region" evidence="1">
    <location>
        <begin position="22"/>
        <end position="49"/>
    </location>
</feature>
<dbReference type="EMBL" id="CAJOBJ010236941">
    <property type="protein sequence ID" value="CAF5067409.1"/>
    <property type="molecule type" value="Genomic_DNA"/>
</dbReference>
<dbReference type="PANTHER" id="PTHR18911:SF5">
    <property type="entry name" value="COILED-COIL DOMAIN-CONTAINING PROTEIN 186"/>
    <property type="match status" value="1"/>
</dbReference>
<dbReference type="Proteomes" id="UP000681967">
    <property type="component" value="Unassembled WGS sequence"/>
</dbReference>
<dbReference type="PANTHER" id="PTHR18911">
    <property type="entry name" value="CTCL TUMOR ANTIGEN HD-CL-01"/>
    <property type="match status" value="1"/>
</dbReference>
<protein>
    <submittedName>
        <fullName evidence="2">Uncharacterized protein</fullName>
    </submittedName>
</protein>
<feature type="non-terminal residue" evidence="2">
    <location>
        <position position="1"/>
    </location>
</feature>
<dbReference type="AlphaFoldDB" id="A0A8S3DH23"/>
<name>A0A8S3DH23_9BILA</name>
<reference evidence="2" key="1">
    <citation type="submission" date="2021-02" db="EMBL/GenBank/DDBJ databases">
        <authorList>
            <person name="Nowell W R."/>
        </authorList>
    </citation>
    <scope>NUCLEOTIDE SEQUENCE</scope>
</reference>
<feature type="coiled-coil region" evidence="1">
    <location>
        <begin position="79"/>
        <end position="238"/>
    </location>
</feature>
<evidence type="ECO:0000313" key="2">
    <source>
        <dbReference type="EMBL" id="CAF5011240.1"/>
    </source>
</evidence>
<accession>A0A8S3DH23</accession>
<comment type="caution">
    <text evidence="2">The sequence shown here is derived from an EMBL/GenBank/DDBJ whole genome shotgun (WGS) entry which is preliminary data.</text>
</comment>
<evidence type="ECO:0000313" key="4">
    <source>
        <dbReference type="Proteomes" id="UP000681967"/>
    </source>
</evidence>
<organism evidence="2 4">
    <name type="scientific">Rotaria magnacalcarata</name>
    <dbReference type="NCBI Taxonomy" id="392030"/>
    <lineage>
        <taxon>Eukaryota</taxon>
        <taxon>Metazoa</taxon>
        <taxon>Spiralia</taxon>
        <taxon>Gnathifera</taxon>
        <taxon>Rotifera</taxon>
        <taxon>Eurotatoria</taxon>
        <taxon>Bdelloidea</taxon>
        <taxon>Philodinida</taxon>
        <taxon>Philodinidae</taxon>
        <taxon>Rotaria</taxon>
    </lineage>
</organism>
<dbReference type="GO" id="GO:0099518">
    <property type="term" value="P:vesicle cytoskeletal trafficking"/>
    <property type="evidence" value="ECO:0007669"/>
    <property type="project" value="TreeGrafter"/>
</dbReference>
<keyword evidence="1" id="KW-0175">Coiled coil</keyword>
<feature type="non-terminal residue" evidence="2">
    <location>
        <position position="269"/>
    </location>
</feature>
<dbReference type="GO" id="GO:0031267">
    <property type="term" value="F:small GTPase binding"/>
    <property type="evidence" value="ECO:0007669"/>
    <property type="project" value="TreeGrafter"/>
</dbReference>
<dbReference type="Proteomes" id="UP000681720">
    <property type="component" value="Unassembled WGS sequence"/>
</dbReference>
<dbReference type="EMBL" id="CAJOBH010211036">
    <property type="protein sequence ID" value="CAF5011240.1"/>
    <property type="molecule type" value="Genomic_DNA"/>
</dbReference>
<sequence>PVPIDVPVNPEKIEIARLSSIITKQTNEISDLNARLAACQQHYETLLNRQKEENSREKQSTVMRYAQAEKAKLDSDKRCEVLATKNNDLLKEKDNLQVKLSEFKLMNTKLQNAYEHKLSELAALKKELEKTKEINQSIDASLKSTLNHLKGESSHLKEQRESNERLRRDLNEQHELNEQLKLQCKQLTEAAQAIPTDDEHAQAFDTLHNEHNALKGKLTNIQDENKLLREKLKSSDEDRLALENVIENFRQTTMREKETTKKLYDDLLA</sequence>
<proteinExistence type="predicted"/>
<gene>
    <name evidence="2" type="ORF">BYL167_LOCUS55703</name>
    <name evidence="3" type="ORF">GIL414_LOCUS60901</name>
</gene>
<evidence type="ECO:0000313" key="3">
    <source>
        <dbReference type="EMBL" id="CAF5067409.1"/>
    </source>
</evidence>